<gene>
    <name evidence="5" type="ORF">AB3K24_01770</name>
</gene>
<reference evidence="5 6" key="1">
    <citation type="submission" date="2024-07" db="EMBL/GenBank/DDBJ databases">
        <authorList>
            <person name="Yun M."/>
        </authorList>
    </citation>
    <scope>NUCLEOTIDE SEQUENCE [LARGE SCALE GENOMIC DNA]</scope>
    <source>
        <strain evidence="5 6">MS01</strain>
    </source>
</reference>
<evidence type="ECO:0000313" key="6">
    <source>
        <dbReference type="Proteomes" id="UP001556617"/>
    </source>
</evidence>
<protein>
    <submittedName>
        <fullName evidence="5">GNAT family N-acetyltransferase</fullName>
        <ecNumber evidence="5">2.3.-.-</ecNumber>
    </submittedName>
</protein>
<dbReference type="PANTHER" id="PTHR43792:SF8">
    <property type="entry name" value="[RIBOSOMAL PROTEIN US5]-ALANINE N-ACETYLTRANSFERASE"/>
    <property type="match status" value="1"/>
</dbReference>
<comment type="similarity">
    <text evidence="3">Belongs to the acetyltransferase family. RimJ subfamily.</text>
</comment>
<dbReference type="EMBL" id="JBFPER010000001">
    <property type="protein sequence ID" value="MEX0380091.1"/>
    <property type="molecule type" value="Genomic_DNA"/>
</dbReference>
<evidence type="ECO:0000256" key="3">
    <source>
        <dbReference type="ARBA" id="ARBA00038502"/>
    </source>
</evidence>
<evidence type="ECO:0000313" key="5">
    <source>
        <dbReference type="EMBL" id="MEX0380091.1"/>
    </source>
</evidence>
<keyword evidence="1 5" id="KW-0808">Transferase</keyword>
<comment type="caution">
    <text evidence="5">The sequence shown here is derived from an EMBL/GenBank/DDBJ whole genome shotgun (WGS) entry which is preliminary data.</text>
</comment>
<evidence type="ECO:0000259" key="4">
    <source>
        <dbReference type="Pfam" id="PF13302"/>
    </source>
</evidence>
<keyword evidence="2 5" id="KW-0012">Acyltransferase</keyword>
<organism evidence="5 6">
    <name type="scientific">Leuconostoc aquikimchii</name>
    <dbReference type="NCBI Taxonomy" id="3236804"/>
    <lineage>
        <taxon>Bacteria</taxon>
        <taxon>Bacillati</taxon>
        <taxon>Bacillota</taxon>
        <taxon>Bacilli</taxon>
        <taxon>Lactobacillales</taxon>
        <taxon>Lactobacillaceae</taxon>
        <taxon>Leuconostoc</taxon>
    </lineage>
</organism>
<keyword evidence="6" id="KW-1185">Reference proteome</keyword>
<name>A0ABV3S326_9LACO</name>
<dbReference type="InterPro" id="IPR051531">
    <property type="entry name" value="N-acetyltransferase"/>
</dbReference>
<evidence type="ECO:0000256" key="1">
    <source>
        <dbReference type="ARBA" id="ARBA00022679"/>
    </source>
</evidence>
<dbReference type="EC" id="2.3.-.-" evidence="5"/>
<dbReference type="PANTHER" id="PTHR43792">
    <property type="entry name" value="GNAT FAMILY, PUTATIVE (AFU_ORTHOLOGUE AFUA_3G00765)-RELATED-RELATED"/>
    <property type="match status" value="1"/>
</dbReference>
<dbReference type="Proteomes" id="UP001556617">
    <property type="component" value="Unassembled WGS sequence"/>
</dbReference>
<dbReference type="InterPro" id="IPR000182">
    <property type="entry name" value="GNAT_dom"/>
</dbReference>
<accession>A0ABV3S326</accession>
<dbReference type="Pfam" id="PF13302">
    <property type="entry name" value="Acetyltransf_3"/>
    <property type="match status" value="1"/>
</dbReference>
<sequence>MNTIDNYKEIVTERLLLRPVLLVDASQMYLWMSDEDTVKWLTGTLLTSVKAVEDQAIKSYFWHDITNTQKYGIALRETNELIGSIDFRQNVLKNNAEIGYVLTPVQRGQGFVHEAVVNLLNIGFNQLNLDDIWISHDIDNTSSRHVPERLGFVQSDQHDREHMIWHMSSERYNEGK</sequence>
<dbReference type="InterPro" id="IPR016181">
    <property type="entry name" value="Acyl_CoA_acyltransferase"/>
</dbReference>
<dbReference type="SUPFAM" id="SSF55729">
    <property type="entry name" value="Acyl-CoA N-acyltransferases (Nat)"/>
    <property type="match status" value="1"/>
</dbReference>
<proteinExistence type="inferred from homology"/>
<dbReference type="RefSeq" id="WP_367973517.1">
    <property type="nucleotide sequence ID" value="NZ_JBFPEQ010000001.1"/>
</dbReference>
<feature type="domain" description="N-acetyltransferase" evidence="4">
    <location>
        <begin position="14"/>
        <end position="153"/>
    </location>
</feature>
<evidence type="ECO:0000256" key="2">
    <source>
        <dbReference type="ARBA" id="ARBA00023315"/>
    </source>
</evidence>
<dbReference type="Gene3D" id="3.40.630.30">
    <property type="match status" value="1"/>
</dbReference>
<dbReference type="GO" id="GO:0016746">
    <property type="term" value="F:acyltransferase activity"/>
    <property type="evidence" value="ECO:0007669"/>
    <property type="project" value="UniProtKB-KW"/>
</dbReference>